<dbReference type="Proteomes" id="UP000250140">
    <property type="component" value="Unassembled WGS sequence"/>
</dbReference>
<proteinExistence type="predicted"/>
<organism evidence="1 2">
    <name type="scientific">Glonium stellatum</name>
    <dbReference type="NCBI Taxonomy" id="574774"/>
    <lineage>
        <taxon>Eukaryota</taxon>
        <taxon>Fungi</taxon>
        <taxon>Dikarya</taxon>
        <taxon>Ascomycota</taxon>
        <taxon>Pezizomycotina</taxon>
        <taxon>Dothideomycetes</taxon>
        <taxon>Pleosporomycetidae</taxon>
        <taxon>Gloniales</taxon>
        <taxon>Gloniaceae</taxon>
        <taxon>Glonium</taxon>
    </lineage>
</organism>
<reference evidence="1 2" key="1">
    <citation type="journal article" date="2016" name="Nat. Commun.">
        <title>Ectomycorrhizal ecology is imprinted in the genome of the dominant symbiotic fungus Cenococcum geophilum.</title>
        <authorList>
            <consortium name="DOE Joint Genome Institute"/>
            <person name="Peter M."/>
            <person name="Kohler A."/>
            <person name="Ohm R.A."/>
            <person name="Kuo A."/>
            <person name="Krutzmann J."/>
            <person name="Morin E."/>
            <person name="Arend M."/>
            <person name="Barry K.W."/>
            <person name="Binder M."/>
            <person name="Choi C."/>
            <person name="Clum A."/>
            <person name="Copeland A."/>
            <person name="Grisel N."/>
            <person name="Haridas S."/>
            <person name="Kipfer T."/>
            <person name="LaButti K."/>
            <person name="Lindquist E."/>
            <person name="Lipzen A."/>
            <person name="Maire R."/>
            <person name="Meier B."/>
            <person name="Mihaltcheva S."/>
            <person name="Molinier V."/>
            <person name="Murat C."/>
            <person name="Poggeler S."/>
            <person name="Quandt C.A."/>
            <person name="Sperisen C."/>
            <person name="Tritt A."/>
            <person name="Tisserant E."/>
            <person name="Crous P.W."/>
            <person name="Henrissat B."/>
            <person name="Nehls U."/>
            <person name="Egli S."/>
            <person name="Spatafora J.W."/>
            <person name="Grigoriev I.V."/>
            <person name="Martin F.M."/>
        </authorList>
    </citation>
    <scope>NUCLEOTIDE SEQUENCE [LARGE SCALE GENOMIC DNA]</scope>
    <source>
        <strain evidence="1 2">CBS 207.34</strain>
    </source>
</reference>
<protein>
    <submittedName>
        <fullName evidence="1">Uncharacterized protein</fullName>
    </submittedName>
</protein>
<dbReference type="PANTHER" id="PTHR42052">
    <property type="entry name" value="ABM DOMAIN-CONTAINING PROTEIN"/>
    <property type="match status" value="1"/>
</dbReference>
<dbReference type="AlphaFoldDB" id="A0A8E2FD81"/>
<gene>
    <name evidence="1" type="ORF">AOQ84DRAFT_308182</name>
</gene>
<evidence type="ECO:0000313" key="1">
    <source>
        <dbReference type="EMBL" id="OCL14874.1"/>
    </source>
</evidence>
<dbReference type="PANTHER" id="PTHR42052:SF1">
    <property type="entry name" value="ABM DOMAIN-CONTAINING PROTEIN"/>
    <property type="match status" value="1"/>
</dbReference>
<dbReference type="EMBL" id="KV748515">
    <property type="protein sequence ID" value="OCL14874.1"/>
    <property type="molecule type" value="Genomic_DNA"/>
</dbReference>
<accession>A0A8E2FD81</accession>
<evidence type="ECO:0000313" key="2">
    <source>
        <dbReference type="Proteomes" id="UP000250140"/>
    </source>
</evidence>
<name>A0A8E2FD81_9PEZI</name>
<keyword evidence="2" id="KW-1185">Reference proteome</keyword>
<sequence length="200" mass="22826">MPILEVCQLRLKDGVSATGESLLKNLSTVRSILKTNSQFYHCIEDPSLLYILGMWPSLKTHQKFLASPEKKTILGIQDDQLEFQWMLHMELDSMSSLPLDAPVMAIARLFIKGGEHVEEYNQIIRNHRSTIVEATQPYKVADGWRCDSEPGKHEALMFTGWNAVDSHKAFIVKARENAEYASVRENYEGIEVRYARNLEG</sequence>
<dbReference type="OrthoDB" id="3542212at2759"/>